<dbReference type="Pfam" id="PF00076">
    <property type="entry name" value="RRM_1"/>
    <property type="match status" value="1"/>
</dbReference>
<evidence type="ECO:0000259" key="3">
    <source>
        <dbReference type="PROSITE" id="PS50102"/>
    </source>
</evidence>
<feature type="domain" description="RRM" evidence="3">
    <location>
        <begin position="1"/>
        <end position="63"/>
    </location>
</feature>
<gene>
    <name evidence="4" type="ORF">PSTG_14367</name>
</gene>
<comment type="caution">
    <text evidence="4">The sequence shown here is derived from an EMBL/GenBank/DDBJ whole genome shotgun (WGS) entry which is preliminary data.</text>
</comment>
<evidence type="ECO:0000256" key="1">
    <source>
        <dbReference type="ARBA" id="ARBA00022884"/>
    </source>
</evidence>
<dbReference type="PANTHER" id="PTHR47640:SF11">
    <property type="entry name" value="RNA-BINDING PROTEIN 42"/>
    <property type="match status" value="1"/>
</dbReference>
<dbReference type="PANTHER" id="PTHR47640">
    <property type="entry name" value="TRNA SELENOCYSTEINE 1-ASSOCIATED PROTEIN 1-RELATED-RELATED"/>
    <property type="match status" value="1"/>
</dbReference>
<dbReference type="InterPro" id="IPR012677">
    <property type="entry name" value="Nucleotide-bd_a/b_plait_sf"/>
</dbReference>
<dbReference type="InterPro" id="IPR000504">
    <property type="entry name" value="RRM_dom"/>
</dbReference>
<keyword evidence="5" id="KW-1185">Reference proteome</keyword>
<keyword evidence="1 2" id="KW-0694">RNA-binding</keyword>
<evidence type="ECO:0000313" key="5">
    <source>
        <dbReference type="Proteomes" id="UP000054564"/>
    </source>
</evidence>
<dbReference type="STRING" id="1165861.A0A0L0UYZ8"/>
<evidence type="ECO:0000256" key="2">
    <source>
        <dbReference type="PROSITE-ProRule" id="PRU00176"/>
    </source>
</evidence>
<reference evidence="5" key="1">
    <citation type="submission" date="2014-03" db="EMBL/GenBank/DDBJ databases">
        <title>The Genome Sequence of Puccinia striiformis f. sp. tritici PST-78.</title>
        <authorList>
            <consortium name="The Broad Institute Genome Sequencing Platform"/>
            <person name="Cuomo C."/>
            <person name="Hulbert S."/>
            <person name="Chen X."/>
            <person name="Walker B."/>
            <person name="Young S.K."/>
            <person name="Zeng Q."/>
            <person name="Gargeya S."/>
            <person name="Fitzgerald M."/>
            <person name="Haas B."/>
            <person name="Abouelleil A."/>
            <person name="Alvarado L."/>
            <person name="Arachchi H.M."/>
            <person name="Berlin A.M."/>
            <person name="Chapman S.B."/>
            <person name="Goldberg J."/>
            <person name="Griggs A."/>
            <person name="Gujja S."/>
            <person name="Hansen M."/>
            <person name="Howarth C."/>
            <person name="Imamovic A."/>
            <person name="Larimer J."/>
            <person name="McCowan C."/>
            <person name="Montmayeur A."/>
            <person name="Murphy C."/>
            <person name="Neiman D."/>
            <person name="Pearson M."/>
            <person name="Priest M."/>
            <person name="Roberts A."/>
            <person name="Saif S."/>
            <person name="Shea T."/>
            <person name="Sisk P."/>
            <person name="Sykes S."/>
            <person name="Wortman J."/>
            <person name="Nusbaum C."/>
            <person name="Birren B."/>
        </authorList>
    </citation>
    <scope>NUCLEOTIDE SEQUENCE [LARGE SCALE GENOMIC DNA]</scope>
    <source>
        <strain evidence="5">race PST-78</strain>
    </source>
</reference>
<dbReference type="PROSITE" id="PS50102">
    <property type="entry name" value="RRM"/>
    <property type="match status" value="1"/>
</dbReference>
<name>A0A0L0UYZ8_9BASI</name>
<dbReference type="SUPFAM" id="SSF54928">
    <property type="entry name" value="RNA-binding domain, RBD"/>
    <property type="match status" value="1"/>
</dbReference>
<proteinExistence type="predicted"/>
<dbReference type="AlphaFoldDB" id="A0A0L0UYZ8"/>
<dbReference type="Proteomes" id="UP000054564">
    <property type="component" value="Unassembled WGS sequence"/>
</dbReference>
<organism evidence="4 5">
    <name type="scientific">Puccinia striiformis f. sp. tritici PST-78</name>
    <dbReference type="NCBI Taxonomy" id="1165861"/>
    <lineage>
        <taxon>Eukaryota</taxon>
        <taxon>Fungi</taxon>
        <taxon>Dikarya</taxon>
        <taxon>Basidiomycota</taxon>
        <taxon>Pucciniomycotina</taxon>
        <taxon>Pucciniomycetes</taxon>
        <taxon>Pucciniales</taxon>
        <taxon>Pucciniaceae</taxon>
        <taxon>Puccinia</taxon>
    </lineage>
</organism>
<dbReference type="Gene3D" id="3.30.70.330">
    <property type="match status" value="1"/>
</dbReference>
<dbReference type="GO" id="GO:0003729">
    <property type="term" value="F:mRNA binding"/>
    <property type="evidence" value="ECO:0007669"/>
    <property type="project" value="InterPro"/>
</dbReference>
<accession>A0A0L0UYZ8</accession>
<dbReference type="EMBL" id="AJIL01000170">
    <property type="protein sequence ID" value="KNE92273.1"/>
    <property type="molecule type" value="Genomic_DNA"/>
</dbReference>
<dbReference type="InterPro" id="IPR035979">
    <property type="entry name" value="RBD_domain_sf"/>
</dbReference>
<evidence type="ECO:0000313" key="4">
    <source>
        <dbReference type="EMBL" id="KNE92273.1"/>
    </source>
</evidence>
<dbReference type="InterPro" id="IPR050825">
    <property type="entry name" value="RBM42_RBP45_47-like"/>
</dbReference>
<sequence length="63" mass="7271">MVEIHIPLREVSDDGLAAAFLKWSLFVKAQVVRDKVTTKSKGYGFVSYTDPEDFMKAWEICRF</sequence>
<protein>
    <recommendedName>
        <fullName evidence="3">RRM domain-containing protein</fullName>
    </recommendedName>
</protein>